<dbReference type="EMBL" id="LTAZ01000004">
    <property type="protein sequence ID" value="KYH26573.1"/>
    <property type="molecule type" value="Genomic_DNA"/>
</dbReference>
<feature type="domain" description="Halobacterial output" evidence="2">
    <location>
        <begin position="29"/>
        <end position="96"/>
    </location>
</feature>
<dbReference type="AlphaFoldDB" id="A0A151AG29"/>
<dbReference type="OrthoDB" id="221929at2157"/>
<evidence type="ECO:0000259" key="2">
    <source>
        <dbReference type="Pfam" id="PF18545"/>
    </source>
</evidence>
<gene>
    <name evidence="3" type="ORF">HAPAU_16720</name>
</gene>
<dbReference type="InterPro" id="IPR040624">
    <property type="entry name" value="HalOD1"/>
</dbReference>
<reference evidence="3 4" key="1">
    <citation type="submission" date="2016-02" db="EMBL/GenBank/DDBJ databases">
        <title>Genome sequence of Halalkalicoccus paucihalophilus DSM 24557.</title>
        <authorList>
            <person name="Poehlein A."/>
            <person name="Daniel R."/>
        </authorList>
    </citation>
    <scope>NUCLEOTIDE SEQUENCE [LARGE SCALE GENOMIC DNA]</scope>
    <source>
        <strain evidence="3 4">DSM 24557</strain>
    </source>
</reference>
<evidence type="ECO:0000256" key="1">
    <source>
        <dbReference type="SAM" id="MobiDB-lite"/>
    </source>
</evidence>
<dbReference type="Pfam" id="PF18545">
    <property type="entry name" value="HalOD1"/>
    <property type="match status" value="1"/>
</dbReference>
<keyword evidence="4" id="KW-1185">Reference proteome</keyword>
<evidence type="ECO:0000313" key="4">
    <source>
        <dbReference type="Proteomes" id="UP000075321"/>
    </source>
</evidence>
<protein>
    <recommendedName>
        <fullName evidence="2">Halobacterial output domain-containing protein</fullName>
    </recommendedName>
</protein>
<evidence type="ECO:0000313" key="3">
    <source>
        <dbReference type="EMBL" id="KYH26573.1"/>
    </source>
</evidence>
<accession>A0A151AG29</accession>
<feature type="region of interest" description="Disordered" evidence="1">
    <location>
        <begin position="1"/>
        <end position="32"/>
    </location>
</feature>
<sequence>MSQDDPIGRSDDDCEGRSVYETHHPPASDTSPVVSVAAAIAAARDTAPMDLVPPLESVIDTDSLRSQFEEPADDLFSFRYKDCLIEIDDTGGIVVETDRPRRPKRDVPDRIRRLVMDRYIPGTGTEQTERRQAILAAYTYLRNQGSARRSDFIREVYPCYPGEYAIPEGGWWETVVKPGLSACPDVAKGNAMWYYVGD</sequence>
<organism evidence="3 4">
    <name type="scientific">Halalkalicoccus paucihalophilus</name>
    <dbReference type="NCBI Taxonomy" id="1008153"/>
    <lineage>
        <taxon>Archaea</taxon>
        <taxon>Methanobacteriati</taxon>
        <taxon>Methanobacteriota</taxon>
        <taxon>Stenosarchaea group</taxon>
        <taxon>Halobacteria</taxon>
        <taxon>Halobacteriales</taxon>
        <taxon>Halococcaceae</taxon>
        <taxon>Halalkalicoccus</taxon>
    </lineage>
</organism>
<comment type="caution">
    <text evidence="3">The sequence shown here is derived from an EMBL/GenBank/DDBJ whole genome shotgun (WGS) entry which is preliminary data.</text>
</comment>
<dbReference type="RefSeq" id="WP_066381380.1">
    <property type="nucleotide sequence ID" value="NZ_LTAZ01000004.1"/>
</dbReference>
<name>A0A151AG29_9EURY</name>
<dbReference type="PATRIC" id="fig|1008153.3.peg.1697"/>
<feature type="compositionally biased region" description="Basic and acidic residues" evidence="1">
    <location>
        <begin position="1"/>
        <end position="26"/>
    </location>
</feature>
<proteinExistence type="predicted"/>
<dbReference type="Proteomes" id="UP000075321">
    <property type="component" value="Unassembled WGS sequence"/>
</dbReference>